<dbReference type="EnsemblBacteria" id="CCI69586">
    <property type="protein sequence ID" value="CCI69586"/>
    <property type="gene ID" value="NP_4711H"/>
</dbReference>
<dbReference type="eggNOG" id="arCOG07555">
    <property type="taxonomic scope" value="Archaea"/>
</dbReference>
<dbReference type="STRING" id="348780.NP_4711H"/>
<evidence type="ECO:0000259" key="1">
    <source>
        <dbReference type="Pfam" id="PF26408"/>
    </source>
</evidence>
<evidence type="ECO:0000313" key="3">
    <source>
        <dbReference type="Proteomes" id="UP000002698"/>
    </source>
</evidence>
<dbReference type="KEGG" id="nph:NP_4711H"/>
<evidence type="ECO:0000313" key="2">
    <source>
        <dbReference type="EMBL" id="CCI69586.1"/>
    </source>
</evidence>
<reference evidence="2 3" key="1">
    <citation type="journal article" date="2005" name="Genome Res.">
        <title>Living with two extremes: conclusions from the genome sequence of Natronomonas pharaonis.</title>
        <authorList>
            <person name="Falb M."/>
            <person name="Pfeiffer F."/>
            <person name="Palm P."/>
            <person name="Rodewald K."/>
            <person name="Hickmann V."/>
            <person name="Tittor J."/>
            <person name="Oesterhelt D."/>
        </authorList>
    </citation>
    <scope>NUCLEOTIDE SEQUENCE [LARGE SCALE GENOMIC DNA]</scope>
    <source>
        <strain evidence="3">ATCC 35678 / DSM 2160 / CIP 103997 / JCM 8858 / NBRC 14720 / NCIMB 2260 / Gabara</strain>
    </source>
</reference>
<accession>A0A1U7EZR7</accession>
<proteinExistence type="predicted"/>
<sequence>MDWRYTRYIVSTNNSANGAAHNSYTQKGKLFCTSCSYSSRYDGGWTTVEADGTLHYLCPCCGTEITTRTADTTPHSQTARVPAVGGEKR</sequence>
<gene>
    <name evidence="2" type="ordered locus">NP_4711H</name>
</gene>
<dbReference type="InterPro" id="IPR058419">
    <property type="entry name" value="DUF8106"/>
</dbReference>
<keyword evidence="3" id="KW-1185">Reference proteome</keyword>
<dbReference type="AlphaFoldDB" id="A0A1U7EZR7"/>
<dbReference type="Proteomes" id="UP000002698">
    <property type="component" value="Chromosome"/>
</dbReference>
<feature type="domain" description="DUF8106" evidence="1">
    <location>
        <begin position="26"/>
        <end position="68"/>
    </location>
</feature>
<organism evidence="2 3">
    <name type="scientific">Natronomonas pharaonis (strain ATCC 35678 / DSM 2160 / CIP 103997 / JCM 8858 / NBRC 14720 / NCIMB 2260 / Gabara)</name>
    <name type="common">Halobacterium pharaonis</name>
    <dbReference type="NCBI Taxonomy" id="348780"/>
    <lineage>
        <taxon>Archaea</taxon>
        <taxon>Methanobacteriati</taxon>
        <taxon>Methanobacteriota</taxon>
        <taxon>Stenosarchaea group</taxon>
        <taxon>Halobacteria</taxon>
        <taxon>Halobacteriales</taxon>
        <taxon>Natronomonadaceae</taxon>
        <taxon>Natronomonas</taxon>
    </lineage>
</organism>
<protein>
    <submittedName>
        <fullName evidence="2">Small CPxCG-related zinc finger protein</fullName>
    </submittedName>
</protein>
<name>A0A1U7EZR7_NATPD</name>
<dbReference type="HOGENOM" id="CLU_2447755_0_0_2"/>
<dbReference type="EMBL" id="CR936257">
    <property type="protein sequence ID" value="CCI69586.1"/>
    <property type="molecule type" value="Genomic_DNA"/>
</dbReference>
<dbReference type="Pfam" id="PF26408">
    <property type="entry name" value="DUF8106"/>
    <property type="match status" value="1"/>
</dbReference>